<keyword evidence="8" id="KW-0503">Monooxygenase</keyword>
<name>A0AAD9FP67_PAPLA</name>
<evidence type="ECO:0000256" key="8">
    <source>
        <dbReference type="ARBA" id="ARBA00023033"/>
    </source>
</evidence>
<reference evidence="13" key="1">
    <citation type="submission" date="2023-02" db="EMBL/GenBank/DDBJ databases">
        <title>Identification and recombinant expression of a fungal hydrolase from Papiliotrema laurentii that hydrolyzes apple cutin and clears colloidal polyester polyurethane.</title>
        <authorList>
            <consortium name="DOE Joint Genome Institute"/>
            <person name="Roman V.A."/>
            <person name="Bojanowski C."/>
            <person name="Crable B.R."/>
            <person name="Wagner D.N."/>
            <person name="Hung C.S."/>
            <person name="Nadeau L.J."/>
            <person name="Schratz L."/>
            <person name="Haridas S."/>
            <person name="Pangilinan J."/>
            <person name="Lipzen A."/>
            <person name="Na H."/>
            <person name="Yan M."/>
            <person name="Ng V."/>
            <person name="Grigoriev I.V."/>
            <person name="Spatafora J.W."/>
            <person name="Barlow D."/>
            <person name="Biffinger J."/>
            <person name="Kelley-Loughnane N."/>
            <person name="Varaljay V.A."/>
            <person name="Crookes-Goodson W.J."/>
        </authorList>
    </citation>
    <scope>NUCLEOTIDE SEQUENCE</scope>
    <source>
        <strain evidence="13">5307AH</strain>
    </source>
</reference>
<protein>
    <submittedName>
        <fullName evidence="13">Uncharacterized protein</fullName>
    </submittedName>
</protein>
<keyword evidence="3" id="KW-0964">Secreted</keyword>
<keyword evidence="5 12" id="KW-0732">Signal</keyword>
<evidence type="ECO:0000256" key="5">
    <source>
        <dbReference type="ARBA" id="ARBA00022729"/>
    </source>
</evidence>
<accession>A0AAD9FP67</accession>
<feature type="signal peptide" evidence="12">
    <location>
        <begin position="1"/>
        <end position="18"/>
    </location>
</feature>
<evidence type="ECO:0000313" key="14">
    <source>
        <dbReference type="Proteomes" id="UP001182556"/>
    </source>
</evidence>
<organism evidence="13 14">
    <name type="scientific">Papiliotrema laurentii</name>
    <name type="common">Cryptococcus laurentii</name>
    <dbReference type="NCBI Taxonomy" id="5418"/>
    <lineage>
        <taxon>Eukaryota</taxon>
        <taxon>Fungi</taxon>
        <taxon>Dikarya</taxon>
        <taxon>Basidiomycota</taxon>
        <taxon>Agaricomycotina</taxon>
        <taxon>Tremellomycetes</taxon>
        <taxon>Tremellales</taxon>
        <taxon>Rhynchogastremaceae</taxon>
        <taxon>Papiliotrema</taxon>
    </lineage>
</organism>
<evidence type="ECO:0000256" key="3">
    <source>
        <dbReference type="ARBA" id="ARBA00022525"/>
    </source>
</evidence>
<comment type="similarity">
    <text evidence="11">Belongs to the polysaccharide monooxygenase AA14 family.</text>
</comment>
<gene>
    <name evidence="13" type="ORF">DB88DRAFT_426274</name>
</gene>
<evidence type="ECO:0000256" key="4">
    <source>
        <dbReference type="ARBA" id="ARBA00022723"/>
    </source>
</evidence>
<dbReference type="EMBL" id="JAODAN010000005">
    <property type="protein sequence ID" value="KAK1924239.1"/>
    <property type="molecule type" value="Genomic_DNA"/>
</dbReference>
<keyword evidence="9" id="KW-1015">Disulfide bond</keyword>
<keyword evidence="14" id="KW-1185">Reference proteome</keyword>
<feature type="non-terminal residue" evidence="13">
    <location>
        <position position="1"/>
    </location>
</feature>
<dbReference type="GO" id="GO:0046872">
    <property type="term" value="F:metal ion binding"/>
    <property type="evidence" value="ECO:0007669"/>
    <property type="project" value="UniProtKB-KW"/>
</dbReference>
<keyword evidence="10" id="KW-0325">Glycoprotein</keyword>
<keyword evidence="7" id="KW-0186">Copper</keyword>
<dbReference type="InterPro" id="IPR054497">
    <property type="entry name" value="LPMO_AA14"/>
</dbReference>
<evidence type="ECO:0000256" key="6">
    <source>
        <dbReference type="ARBA" id="ARBA00023002"/>
    </source>
</evidence>
<feature type="chain" id="PRO_5042255241" evidence="12">
    <location>
        <begin position="19"/>
        <end position="282"/>
    </location>
</feature>
<keyword evidence="4" id="KW-0479">Metal-binding</keyword>
<dbReference type="GO" id="GO:0004497">
    <property type="term" value="F:monooxygenase activity"/>
    <property type="evidence" value="ECO:0007669"/>
    <property type="project" value="UniProtKB-KW"/>
</dbReference>
<keyword evidence="6" id="KW-0560">Oxidoreductase</keyword>
<proteinExistence type="inferred from homology"/>
<comment type="subcellular location">
    <subcellularLocation>
        <location evidence="2">Secreted</location>
    </subcellularLocation>
</comment>
<comment type="caution">
    <text evidence="13">The sequence shown here is derived from an EMBL/GenBank/DDBJ whole genome shotgun (WGS) entry which is preliminary data.</text>
</comment>
<evidence type="ECO:0000256" key="9">
    <source>
        <dbReference type="ARBA" id="ARBA00023157"/>
    </source>
</evidence>
<dbReference type="Pfam" id="PF22810">
    <property type="entry name" value="LPMO_AA14"/>
    <property type="match status" value="1"/>
</dbReference>
<dbReference type="Proteomes" id="UP001182556">
    <property type="component" value="Unassembled WGS sequence"/>
</dbReference>
<sequence length="282" mass="30876">MRFVGLVSALTLAVPSLAHIALWDPAMFGWEPENPNSQRQVEPLMHLNFNDWWFHGYIDQPPAEGVFMTLPAGGTYHGQVACNKALTSYGQNAYQQTGIYACDGDGPTGGIGAMHTADQWGSPNPTDVKGCGISIAYESDERKVQPEDFTVISTNYTCPWFKHVDFQIPADLPACPPGGCLCSWGWVHAIDAGSQQNYHLVYRCKVDGATGVTPIPPAKTANKCHFPEDTSNCTVGAKQPHYWYQNERNNNPQGQYDPPFYNGDYGFMNGAQTDLFATVGGS</sequence>
<evidence type="ECO:0000256" key="10">
    <source>
        <dbReference type="ARBA" id="ARBA00023180"/>
    </source>
</evidence>
<evidence type="ECO:0000256" key="2">
    <source>
        <dbReference type="ARBA" id="ARBA00004613"/>
    </source>
</evidence>
<evidence type="ECO:0000256" key="11">
    <source>
        <dbReference type="ARBA" id="ARBA00046340"/>
    </source>
</evidence>
<evidence type="ECO:0000313" key="13">
    <source>
        <dbReference type="EMBL" id="KAK1924239.1"/>
    </source>
</evidence>
<dbReference type="GO" id="GO:0005576">
    <property type="term" value="C:extracellular region"/>
    <property type="evidence" value="ECO:0007669"/>
    <property type="project" value="UniProtKB-SubCell"/>
</dbReference>
<comment type="cofactor">
    <cofactor evidence="1">
        <name>Cu(2+)</name>
        <dbReference type="ChEBI" id="CHEBI:29036"/>
    </cofactor>
</comment>
<dbReference type="AlphaFoldDB" id="A0AAD9FP67"/>
<evidence type="ECO:0000256" key="7">
    <source>
        <dbReference type="ARBA" id="ARBA00023008"/>
    </source>
</evidence>
<evidence type="ECO:0000256" key="1">
    <source>
        <dbReference type="ARBA" id="ARBA00001973"/>
    </source>
</evidence>
<evidence type="ECO:0000256" key="12">
    <source>
        <dbReference type="SAM" id="SignalP"/>
    </source>
</evidence>